<dbReference type="Proteomes" id="UP000321408">
    <property type="component" value="Chromosome"/>
</dbReference>
<keyword evidence="2" id="KW-1185">Reference proteome</keyword>
<sequence>MNTNLQDIAEEQNIPVKNNIKDLFSFMNKIALNIIDDIVIPDQLISGFPIKWDLHQIYLLLKYFYQIKPFSNYCYVIINEELSAIDLFLVNTDKIEEKHIESNFTLKFNFSEIENTEEKSSLLKEISIKIKKMEPFQEELNLFLKSDEIFRTIIIPSNIKEILTESKIPLLNLNIFNAFEAIDNFKDQIILKFGLPFVNYAFSLIESQGLLLTFLKDMIVKAKNEELPKWSTIISTLLEGTMANIVIISKATNQILFAFRTIVEDNTISINPLAWKIIKKCNAEKLQPKEIANLLYSITGFRTQAIFDHQLLKILKEWNQSGQNIFDLFADLFSISYTSIWSPDSLLNEFLKLFGFELGKGAENFGMAIKVVIQYFQNILIVVYKNGEDDRSYNTLVKFSVKDNKPIIDIIDTKPFIKYFNQHQDDSLSRLKGIKNAVEESLEVNFKGCFGFDIKILSESLSAKNIQALLSVNTMAHQLPFVATIGALFTGMKALGVEKALKGEGEEEPFLQIHKNSVEEESNLTSNKMKFINYFDAFLKKGILFIGSEDRDMHQIRSPIFSKDGYLGLDAKALRELISKQKKSKKKK</sequence>
<dbReference type="KEGG" id="psyt:DSAG12_02191"/>
<reference evidence="1 2" key="1">
    <citation type="journal article" date="2020" name="Nature">
        <title>Isolation of an archaeon at the prokaryote-eukaryote interface.</title>
        <authorList>
            <person name="Imachi H."/>
            <person name="Nobu M.K."/>
            <person name="Nakahara N."/>
            <person name="Morono Y."/>
            <person name="Ogawara M."/>
            <person name="Takaki Y."/>
            <person name="Takano Y."/>
            <person name="Uematsu K."/>
            <person name="Ikuta T."/>
            <person name="Ito M."/>
            <person name="Matsui Y."/>
            <person name="Miyazaki M."/>
            <person name="Murata K."/>
            <person name="Saito Y."/>
            <person name="Sakai S."/>
            <person name="Song C."/>
            <person name="Tasumi E."/>
            <person name="Yamanaka Y."/>
            <person name="Yamaguchi T."/>
            <person name="Kamagata Y."/>
            <person name="Tamaki H."/>
            <person name="Takai K."/>
        </authorList>
    </citation>
    <scope>NUCLEOTIDE SEQUENCE [LARGE SCALE GENOMIC DNA]</scope>
    <source>
        <strain evidence="1 2">MK-D1</strain>
    </source>
</reference>
<accession>A0A5B9DBG5</accession>
<evidence type="ECO:0000313" key="2">
    <source>
        <dbReference type="Proteomes" id="UP000321408"/>
    </source>
</evidence>
<dbReference type="EMBL" id="CP042905">
    <property type="protein sequence ID" value="QEE16361.1"/>
    <property type="molecule type" value="Genomic_DNA"/>
</dbReference>
<proteinExistence type="predicted"/>
<dbReference type="AlphaFoldDB" id="A0A5B9DBG5"/>
<evidence type="ECO:0000313" key="1">
    <source>
        <dbReference type="EMBL" id="QEE16361.1"/>
    </source>
</evidence>
<dbReference type="GeneID" id="41330180"/>
<organism evidence="1 2">
    <name type="scientific">Promethearchaeum syntrophicum</name>
    <dbReference type="NCBI Taxonomy" id="2594042"/>
    <lineage>
        <taxon>Archaea</taxon>
        <taxon>Promethearchaeati</taxon>
        <taxon>Promethearchaeota</taxon>
        <taxon>Promethearchaeia</taxon>
        <taxon>Promethearchaeales</taxon>
        <taxon>Promethearchaeaceae</taxon>
        <taxon>Promethearchaeum</taxon>
    </lineage>
</organism>
<protein>
    <submittedName>
        <fullName evidence="1">Uncharacterized protein</fullName>
    </submittedName>
</protein>
<dbReference type="RefSeq" id="WP_147663245.1">
    <property type="nucleotide sequence ID" value="NZ_CP042905.2"/>
</dbReference>
<reference evidence="1 2" key="2">
    <citation type="journal article" date="2024" name="Int. J. Syst. Evol. Microbiol.">
        <title>Promethearchaeum syntrophicum gen. nov., sp. nov., an anaerobic, obligately syntrophic archaeon, the first isolate of the lineage 'Asgard' archaea, and proposal of the new archaeal phylum Promethearchaeota phyl. nov. and kingdom Promethearchaeati regn. nov.</title>
        <authorList>
            <person name="Imachi H."/>
            <person name="Nobu M.K."/>
            <person name="Kato S."/>
            <person name="Takaki Y."/>
            <person name="Miyazaki M."/>
            <person name="Miyata M."/>
            <person name="Ogawara M."/>
            <person name="Saito Y."/>
            <person name="Sakai S."/>
            <person name="Tahara Y.O."/>
            <person name="Takano Y."/>
            <person name="Tasumi E."/>
            <person name="Uematsu K."/>
            <person name="Yoshimura T."/>
            <person name="Itoh T."/>
            <person name="Ohkuma M."/>
            <person name="Takai K."/>
        </authorList>
    </citation>
    <scope>NUCLEOTIDE SEQUENCE [LARGE SCALE GENOMIC DNA]</scope>
    <source>
        <strain evidence="1 2">MK-D1</strain>
    </source>
</reference>
<gene>
    <name evidence="1" type="ORF">DSAG12_02191</name>
</gene>
<name>A0A5B9DBG5_9ARCH</name>